<feature type="region of interest" description="Disordered" evidence="1">
    <location>
        <begin position="1"/>
        <end position="40"/>
    </location>
</feature>
<feature type="region of interest" description="Disordered" evidence="1">
    <location>
        <begin position="752"/>
        <end position="854"/>
    </location>
</feature>
<dbReference type="EMBL" id="JAGRRH010000007">
    <property type="protein sequence ID" value="KAG7366131.1"/>
    <property type="molecule type" value="Genomic_DNA"/>
</dbReference>
<comment type="caution">
    <text evidence="2">The sequence shown here is derived from an EMBL/GenBank/DDBJ whole genome shotgun (WGS) entry which is preliminary data.</text>
</comment>
<dbReference type="OrthoDB" id="46520at2759"/>
<dbReference type="Proteomes" id="UP000693970">
    <property type="component" value="Unassembled WGS sequence"/>
</dbReference>
<evidence type="ECO:0000313" key="3">
    <source>
        <dbReference type="Proteomes" id="UP000693970"/>
    </source>
</evidence>
<proteinExistence type="predicted"/>
<reference evidence="2" key="2">
    <citation type="submission" date="2021-04" db="EMBL/GenBank/DDBJ databases">
        <authorList>
            <person name="Podell S."/>
        </authorList>
    </citation>
    <scope>NUCLEOTIDE SEQUENCE</scope>
    <source>
        <strain evidence="2">Hildebrandi</strain>
    </source>
</reference>
<feature type="compositionally biased region" description="Polar residues" evidence="1">
    <location>
        <begin position="17"/>
        <end position="28"/>
    </location>
</feature>
<organism evidence="2 3">
    <name type="scientific">Nitzschia inconspicua</name>
    <dbReference type="NCBI Taxonomy" id="303405"/>
    <lineage>
        <taxon>Eukaryota</taxon>
        <taxon>Sar</taxon>
        <taxon>Stramenopiles</taxon>
        <taxon>Ochrophyta</taxon>
        <taxon>Bacillariophyta</taxon>
        <taxon>Bacillariophyceae</taxon>
        <taxon>Bacillariophycidae</taxon>
        <taxon>Bacillariales</taxon>
        <taxon>Bacillariaceae</taxon>
        <taxon>Nitzschia</taxon>
    </lineage>
</organism>
<feature type="compositionally biased region" description="Polar residues" evidence="1">
    <location>
        <begin position="764"/>
        <end position="775"/>
    </location>
</feature>
<feature type="region of interest" description="Disordered" evidence="1">
    <location>
        <begin position="885"/>
        <end position="905"/>
    </location>
</feature>
<accession>A0A9K3Q069</accession>
<feature type="compositionally biased region" description="Acidic residues" evidence="1">
    <location>
        <begin position="30"/>
        <end position="40"/>
    </location>
</feature>
<evidence type="ECO:0000256" key="1">
    <source>
        <dbReference type="SAM" id="MobiDB-lite"/>
    </source>
</evidence>
<gene>
    <name evidence="2" type="ORF">IV203_028801</name>
</gene>
<sequence length="1347" mass="152379">MASGNYEEEEEDFYSAHSDSSNDRVSISESEVEEDEDMDEPDLTFAIDTPELFKQYLQGYTMCRKPRYSNNTLSLAMRRYLEIVTNKARKIFPDESYALLEQSGEVIPQSKDPYDVRRTILPQILKNGKLNGCILKGHKETGELGLITTSDIKEGTPLAVDCGVVWSEDRYIDWVNEVGSSETAATLLHHDIHANQFRHFFSSEKWNTKMKAWAKSRFFVVDCFKSGNEVKYLKDISWENCSAEEDVEQGVELSMNWGGWYKISMKELPRMVFMSCVAAQLLADTKLLLQQEGIPYPEQTETKVSNGDVDKMLCRLQHSILSAEKAQDYANRFASNNRAIALLYQITFGEGSEINSNPQNERTETFKIVSDFASIGIDPELCSTRRPETLELLSKKTRQKLDKKNSKKEDWKVRRMLDSKVLDYVEVREILDIRNPAKLFGAPPGEKAHGVFAKRDFEEGDPVLCYAGYLVDHDKTSLVDNAYVFAVQTDEYLNRKDFKLEKFPDLHLCHWRFCKTIVPCTMDGRFPFGNPRPGVGNPFTGKVDPAQVDARMRAALGLGGVSSMEEALYLQMHAAEQRRDFELQQMLVRERLAQESRMESIRQGQQIKAIGDQLQEFPDLQQQYSRLLLGDTMNRGAEDRMLLANRLRAQAEEELRRRQQHLFPDNPAQPLAQQHSPIPSGASASLKPPPSSIMSSIMGPQRVPTINQAMLRDIAANSLAGNAVRRGEVDKRKFAQPDADAISPTAAVVVTAPVGKKRSRSHTSDSTDLVQQSPIRQKKSKQKPGPKPKKRQSTAQSPKSSKEAKKLAKKSKKSETTPRRKYTKHGKASLLPEIKPAPNGPKPPPTLRDEKSNSRRTIEDLLDVAHIEDKSDTVALILTRMREDSVADWPESDDEASDTSESKGASILPIEEAIRLPNFYSVLPKLPEEPSIVIPPVSNTKFKGLLDDDSLEGTAAASKNDQQTKPNKHAQNGASDDAFKDLPYLVDKWWPSSLDIKKERKSRGEVLVDDDANENTMVVGSEQKFRVNVEKIKENVSHQVQPGVLEKVPHCKIHRMLLQRRKSAAPELVYCWQVTELYPNDIMVCCSQCGTWRHAACGGHHKSFSVREATEKPFIPICDRCFEEDKILEVIPVAKKRLDRQRSEQIRRALSTSAAMRQASFSKHGGSYKWPLGSVSATHIGGHTRSVHTRHDKAEKQWSDMTAKLSKGYGNKPKDKVKHRTKELERLLVSIEDAEGHTDRHNMLVFLMNDTRGNHPTGYEEEDRNLFDPADDMNDDKKGVGRDFYNDKFDTNHPGRPQVTCIRAACPNKPRFDSYFCSDACGVCTLENDLLRTFQYSSDMHPSSLRH</sequence>
<reference evidence="2" key="1">
    <citation type="journal article" date="2021" name="Sci. Rep.">
        <title>Diploid genomic architecture of Nitzschia inconspicua, an elite biomass production diatom.</title>
        <authorList>
            <person name="Oliver A."/>
            <person name="Podell S."/>
            <person name="Pinowska A."/>
            <person name="Traller J.C."/>
            <person name="Smith S.R."/>
            <person name="McClure R."/>
            <person name="Beliaev A."/>
            <person name="Bohutskyi P."/>
            <person name="Hill E.A."/>
            <person name="Rabines A."/>
            <person name="Zheng H."/>
            <person name="Allen L.Z."/>
            <person name="Kuo A."/>
            <person name="Grigoriev I.V."/>
            <person name="Allen A.E."/>
            <person name="Hazlebeck D."/>
            <person name="Allen E.E."/>
        </authorList>
    </citation>
    <scope>NUCLEOTIDE SEQUENCE</scope>
    <source>
        <strain evidence="2">Hildebrandi</strain>
    </source>
</reference>
<feature type="compositionally biased region" description="Acidic residues" evidence="1">
    <location>
        <begin position="1"/>
        <end position="13"/>
    </location>
</feature>
<name>A0A9K3Q069_9STRA</name>
<feature type="compositionally biased region" description="Polar residues" evidence="1">
    <location>
        <begin position="957"/>
        <end position="974"/>
    </location>
</feature>
<evidence type="ECO:0000313" key="2">
    <source>
        <dbReference type="EMBL" id="KAG7366131.1"/>
    </source>
</evidence>
<feature type="region of interest" description="Disordered" evidence="1">
    <location>
        <begin position="955"/>
        <end position="976"/>
    </location>
</feature>
<keyword evidence="3" id="KW-1185">Reference proteome</keyword>
<protein>
    <submittedName>
        <fullName evidence="2">Uncharacterized protein</fullName>
    </submittedName>
</protein>
<feature type="compositionally biased region" description="Basic residues" evidence="1">
    <location>
        <begin position="776"/>
        <end position="792"/>
    </location>
</feature>
<feature type="region of interest" description="Disordered" evidence="1">
    <location>
        <begin position="665"/>
        <end position="698"/>
    </location>
</feature>